<reference evidence="2 3" key="1">
    <citation type="submission" date="2019-09" db="EMBL/GenBank/DDBJ databases">
        <title>Bird 10,000 Genomes (B10K) Project - Family phase.</title>
        <authorList>
            <person name="Zhang G."/>
        </authorList>
    </citation>
    <scope>NUCLEOTIDE SEQUENCE [LARGE SCALE GENOMIC DNA]</scope>
    <source>
        <strain evidence="2">B10K-DU-003-44</strain>
        <tissue evidence="2">Muscle</tissue>
    </source>
</reference>
<keyword evidence="3" id="KW-1185">Reference proteome</keyword>
<feature type="domain" description="RGS" evidence="1">
    <location>
        <begin position="25"/>
        <end position="92"/>
    </location>
</feature>
<organism evidence="2 3">
    <name type="scientific">Crotophaga sulcirostris</name>
    <name type="common">Groove-billed ani</name>
    <dbReference type="NCBI Taxonomy" id="33598"/>
    <lineage>
        <taxon>Eukaryota</taxon>
        <taxon>Metazoa</taxon>
        <taxon>Chordata</taxon>
        <taxon>Craniata</taxon>
        <taxon>Vertebrata</taxon>
        <taxon>Euteleostomi</taxon>
        <taxon>Archelosauria</taxon>
        <taxon>Archosauria</taxon>
        <taxon>Dinosauria</taxon>
        <taxon>Saurischia</taxon>
        <taxon>Theropoda</taxon>
        <taxon>Coelurosauria</taxon>
        <taxon>Aves</taxon>
        <taxon>Neognathae</taxon>
        <taxon>Neoaves</taxon>
        <taxon>Otidimorphae</taxon>
        <taxon>Cuculiformes</taxon>
        <taxon>Crotophagidae</taxon>
        <taxon>Crotophaga</taxon>
    </lineage>
</organism>
<dbReference type="Pfam" id="PF00615">
    <property type="entry name" value="RGS"/>
    <property type="match status" value="1"/>
</dbReference>
<proteinExistence type="predicted"/>
<evidence type="ECO:0000259" key="1">
    <source>
        <dbReference type="PROSITE" id="PS50132"/>
    </source>
</evidence>
<dbReference type="InterPro" id="IPR044926">
    <property type="entry name" value="RGS_subdomain_2"/>
</dbReference>
<dbReference type="InterPro" id="IPR036305">
    <property type="entry name" value="RGS_sf"/>
</dbReference>
<keyword evidence="2" id="KW-0808">Transferase</keyword>
<dbReference type="EMBL" id="VYZB01002152">
    <property type="protein sequence ID" value="NWS79078.1"/>
    <property type="molecule type" value="Genomic_DNA"/>
</dbReference>
<sequence>QDGGAQHGKDGGGHVAETSFRWQCVEQPIGQRLFRRFLEREEAFAAAAALWAALEELERCEKDERGRAGAALRERFMAERAERPCGFLSAHA</sequence>
<name>A0A7K5IBU0_CROSL</name>
<evidence type="ECO:0000313" key="2">
    <source>
        <dbReference type="EMBL" id="NWS79078.1"/>
    </source>
</evidence>
<evidence type="ECO:0000313" key="3">
    <source>
        <dbReference type="Proteomes" id="UP000549499"/>
    </source>
</evidence>
<dbReference type="SUPFAM" id="SSF48097">
    <property type="entry name" value="Regulator of G-protein signaling, RGS"/>
    <property type="match status" value="1"/>
</dbReference>
<protein>
    <submittedName>
        <fullName evidence="2">RK kinase</fullName>
    </submittedName>
</protein>
<comment type="caution">
    <text evidence="2">The sequence shown here is derived from an EMBL/GenBank/DDBJ whole genome shotgun (WGS) entry which is preliminary data.</text>
</comment>
<feature type="non-terminal residue" evidence="2">
    <location>
        <position position="92"/>
    </location>
</feature>
<dbReference type="AlphaFoldDB" id="A0A7K5IBU0"/>
<gene>
    <name evidence="2" type="primary">Grk1</name>
    <name evidence="2" type="ORF">CROSUL_R14821</name>
</gene>
<feature type="non-terminal residue" evidence="2">
    <location>
        <position position="1"/>
    </location>
</feature>
<dbReference type="Gene3D" id="1.10.167.10">
    <property type="entry name" value="Regulator of G-protein Signalling 4, domain 2"/>
    <property type="match status" value="1"/>
</dbReference>
<dbReference type="GO" id="GO:0016301">
    <property type="term" value="F:kinase activity"/>
    <property type="evidence" value="ECO:0007669"/>
    <property type="project" value="UniProtKB-KW"/>
</dbReference>
<dbReference type="PROSITE" id="PS50132">
    <property type="entry name" value="RGS"/>
    <property type="match status" value="1"/>
</dbReference>
<keyword evidence="2" id="KW-0418">Kinase</keyword>
<accession>A0A7K5IBU0</accession>
<dbReference type="InterPro" id="IPR016137">
    <property type="entry name" value="RGS"/>
</dbReference>
<dbReference type="Proteomes" id="UP000549499">
    <property type="component" value="Unassembled WGS sequence"/>
</dbReference>